<comment type="subunit">
    <text evidence="1">Homodimer.</text>
</comment>
<feature type="compositionally biased region" description="Basic and acidic residues" evidence="2">
    <location>
        <begin position="30"/>
        <end position="49"/>
    </location>
</feature>
<feature type="compositionally biased region" description="Basic and acidic residues" evidence="2">
    <location>
        <begin position="111"/>
        <end position="121"/>
    </location>
</feature>
<gene>
    <name evidence="3" type="ORF">B296_00021275</name>
</gene>
<proteinExistence type="inferred from homology"/>
<dbReference type="AlphaFoldDB" id="A0A427AU77"/>
<dbReference type="EMBL" id="AMZH03001316">
    <property type="protein sequence ID" value="RRT79771.1"/>
    <property type="molecule type" value="Genomic_DNA"/>
</dbReference>
<feature type="compositionally biased region" description="Polar residues" evidence="2">
    <location>
        <begin position="271"/>
        <end position="283"/>
    </location>
</feature>
<organism evidence="3 4">
    <name type="scientific">Ensete ventricosum</name>
    <name type="common">Abyssinian banana</name>
    <name type="synonym">Musa ensete</name>
    <dbReference type="NCBI Taxonomy" id="4639"/>
    <lineage>
        <taxon>Eukaryota</taxon>
        <taxon>Viridiplantae</taxon>
        <taxon>Streptophyta</taxon>
        <taxon>Embryophyta</taxon>
        <taxon>Tracheophyta</taxon>
        <taxon>Spermatophyta</taxon>
        <taxon>Magnoliopsida</taxon>
        <taxon>Liliopsida</taxon>
        <taxon>Zingiberales</taxon>
        <taxon>Musaceae</taxon>
        <taxon>Ensete</taxon>
    </lineage>
</organism>
<evidence type="ECO:0000256" key="1">
    <source>
        <dbReference type="RuleBase" id="RU363099"/>
    </source>
</evidence>
<reference evidence="3 4" key="1">
    <citation type="journal article" date="2014" name="Agronomy (Basel)">
        <title>A Draft Genome Sequence for Ensete ventricosum, the Drought-Tolerant Tree Against Hunger.</title>
        <authorList>
            <person name="Harrison J."/>
            <person name="Moore K.A."/>
            <person name="Paszkiewicz K."/>
            <person name="Jones T."/>
            <person name="Grant M."/>
            <person name="Ambacheew D."/>
            <person name="Muzemil S."/>
            <person name="Studholme D.J."/>
        </authorList>
    </citation>
    <scope>NUCLEOTIDE SEQUENCE [LARGE SCALE GENOMIC DNA]</scope>
</reference>
<accession>A0A427AU77</accession>
<keyword evidence="1" id="KW-0964">Secreted</keyword>
<feature type="region of interest" description="Disordered" evidence="2">
    <location>
        <begin position="1"/>
        <end position="121"/>
    </location>
</feature>
<feature type="region of interest" description="Disordered" evidence="2">
    <location>
        <begin position="150"/>
        <end position="212"/>
    </location>
</feature>
<sequence length="283" mass="29481">MPLEGSIVLRRRGGGTAESAGGHGGAGGEGGHKREEIGGRERMQQEQRITDSSGTQEAVPKSKKELPVVGQLHESQRHEEESLPVLVRWASSRRTPAARREAGAAAGGVEGTDKEEKEEISAEKVARLGAPKALAPGSWFSALIRGCRKKPHRSSAADEEETPPVGAQRSRRTIEKGKRKVRAGREDAAGGGGGAVGSSAALHAPPPPLFAADGRQREAVSLVFAREGGVWYGGSTLAILSSYMEASAEVEMPVVGGSGQFRMAGGDGHSLTRSYSGTTGDAT</sequence>
<comment type="similarity">
    <text evidence="1">Belongs to the plant dirigent protein family.</text>
</comment>
<evidence type="ECO:0000313" key="3">
    <source>
        <dbReference type="EMBL" id="RRT79771.1"/>
    </source>
</evidence>
<comment type="caution">
    <text evidence="3">The sequence shown here is derived from an EMBL/GenBank/DDBJ whole genome shotgun (WGS) entry which is preliminary data.</text>
</comment>
<comment type="function">
    <text evidence="1">Dirigent proteins impart stereoselectivity on the phenoxy radical-coupling reaction, yielding optically active lignans from two molecules of coniferyl alcohol in the biosynthesis of lignans, flavonolignans, and alkaloids and thus plays a central role in plant secondary metabolism.</text>
</comment>
<evidence type="ECO:0000256" key="2">
    <source>
        <dbReference type="SAM" id="MobiDB-lite"/>
    </source>
</evidence>
<keyword evidence="1" id="KW-0052">Apoplast</keyword>
<evidence type="ECO:0000313" key="4">
    <source>
        <dbReference type="Proteomes" id="UP000287651"/>
    </source>
</evidence>
<dbReference type="Pfam" id="PF03018">
    <property type="entry name" value="Dirigent"/>
    <property type="match status" value="1"/>
</dbReference>
<protein>
    <recommendedName>
        <fullName evidence="1">Dirigent protein</fullName>
    </recommendedName>
</protein>
<comment type="subcellular location">
    <subcellularLocation>
        <location evidence="1">Secreted</location>
        <location evidence="1">Extracellular space</location>
        <location evidence="1">Apoplast</location>
    </subcellularLocation>
</comment>
<feature type="region of interest" description="Disordered" evidence="2">
    <location>
        <begin position="260"/>
        <end position="283"/>
    </location>
</feature>
<dbReference type="InterPro" id="IPR004265">
    <property type="entry name" value="Dirigent"/>
</dbReference>
<dbReference type="GO" id="GO:0048046">
    <property type="term" value="C:apoplast"/>
    <property type="evidence" value="ECO:0007669"/>
    <property type="project" value="UniProtKB-SubCell"/>
</dbReference>
<name>A0A427AU77_ENSVE</name>
<dbReference type="Proteomes" id="UP000287651">
    <property type="component" value="Unassembled WGS sequence"/>
</dbReference>